<reference evidence="4 6" key="3">
    <citation type="journal article" date="2017" name="Elife">
        <title>Extensive horizontal gene transfer in cheese-associated bacteria.</title>
        <authorList>
            <person name="Bonham K.S."/>
            <person name="Wolfe B.E."/>
            <person name="Dutton R.J."/>
        </authorList>
    </citation>
    <scope>NUCLEOTIDE SEQUENCE [LARGE SCALE GENOMIC DNA]</scope>
    <source>
        <strain evidence="4 6">738_8</strain>
    </source>
</reference>
<accession>A0A1D7W068</accession>
<sequence length="375" mass="40971">MRFRTHKFSTTMLFAVTLAVFMLIIFALTNAGLDPRAGHFRDFDPEDAAPACFGLLGLYHSIAIIFFDEDDSTPSKAKAAADSHIPRAPDSYTGFIRQPWYKVLSVGPVFAAFSAASVFLWHTFAEFPGTPGTMWGDYASSALPALALFLACWSAANIGFMFAAIAEAFNRDHPGITITSLIVMFIVGIGLTIGFIFMANGPTDRILTLAALVFPLSLCASVGTHVWARVRVARYDAAHPHQSPRARRRATKFGARKVNQGGPGRGGPPVDLLEPGERLLMHFRSDRTPEPQLLIATDQRFVRASILGSDRTFILEQASPGQLSGGTSERVGHDLMTTAHFRDRRAMRVVGGDPEQSRAFAEAITFLARTGKVRR</sequence>
<evidence type="ECO:0000313" key="6">
    <source>
        <dbReference type="Proteomes" id="UP000217881"/>
    </source>
</evidence>
<dbReference type="AlphaFoldDB" id="A0A1D7W068"/>
<name>A0A1D7W068_BREAU</name>
<dbReference type="KEGG" id="blin:BLSMQ_0370"/>
<dbReference type="EMBL" id="NRHA01000020">
    <property type="protein sequence ID" value="PCC52537.1"/>
    <property type="molecule type" value="Genomic_DNA"/>
</dbReference>
<keyword evidence="2" id="KW-0812">Transmembrane</keyword>
<feature type="region of interest" description="Disordered" evidence="1">
    <location>
        <begin position="241"/>
        <end position="271"/>
    </location>
</feature>
<reference evidence="3" key="1">
    <citation type="submission" date="2016-09" db="EMBL/GenBank/DDBJ databases">
        <title>Complete Genome Sequence of Brevibacterium aurantiacum SMQ-1335.</title>
        <authorList>
            <person name="de Melo A.G."/>
            <person name="Labrie S.J."/>
            <person name="Dumaresq J."/>
            <person name="Roberts R.J."/>
            <person name="Tremblay D.M."/>
            <person name="Moineau S."/>
        </authorList>
    </citation>
    <scope>NUCLEOTIDE SEQUENCE</scope>
    <source>
        <strain evidence="3">SMQ-1335</strain>
    </source>
</reference>
<evidence type="ECO:0000313" key="4">
    <source>
        <dbReference type="EMBL" id="PCC52537.1"/>
    </source>
</evidence>
<feature type="transmembrane region" description="Helical" evidence="2">
    <location>
        <begin position="206"/>
        <end position="228"/>
    </location>
</feature>
<feature type="transmembrane region" description="Helical" evidence="2">
    <location>
        <begin position="178"/>
        <end position="200"/>
    </location>
</feature>
<keyword evidence="2" id="KW-0472">Membrane</keyword>
<feature type="transmembrane region" description="Helical" evidence="2">
    <location>
        <begin position="103"/>
        <end position="122"/>
    </location>
</feature>
<dbReference type="Proteomes" id="UP000094793">
    <property type="component" value="Chromosome"/>
</dbReference>
<dbReference type="eggNOG" id="ENOG5030KT9">
    <property type="taxonomic scope" value="Bacteria"/>
</dbReference>
<evidence type="ECO:0000256" key="2">
    <source>
        <dbReference type="SAM" id="Phobius"/>
    </source>
</evidence>
<feature type="transmembrane region" description="Helical" evidence="2">
    <location>
        <begin position="12"/>
        <end position="33"/>
    </location>
</feature>
<evidence type="ECO:0000313" key="3">
    <source>
        <dbReference type="EMBL" id="AOP52088.1"/>
    </source>
</evidence>
<proteinExistence type="predicted"/>
<dbReference type="EMBL" id="CP017150">
    <property type="protein sequence ID" value="AOP52088.1"/>
    <property type="molecule type" value="Genomic_DNA"/>
</dbReference>
<protein>
    <submittedName>
        <fullName evidence="3">Uncharacterized protein</fullName>
    </submittedName>
</protein>
<accession>A0A2A3ZLV1</accession>
<dbReference type="Proteomes" id="UP000217881">
    <property type="component" value="Unassembled WGS sequence"/>
</dbReference>
<feature type="transmembrane region" description="Helical" evidence="2">
    <location>
        <begin position="48"/>
        <end position="67"/>
    </location>
</feature>
<gene>
    <name evidence="3" type="ORF">BLSMQ_0370</name>
    <name evidence="4" type="ORF">CIK59_15685</name>
</gene>
<evidence type="ECO:0000313" key="5">
    <source>
        <dbReference type="Proteomes" id="UP000094793"/>
    </source>
</evidence>
<keyword evidence="2" id="KW-1133">Transmembrane helix</keyword>
<dbReference type="OrthoDB" id="4800940at2"/>
<dbReference type="RefSeq" id="WP_069599317.1">
    <property type="nucleotide sequence ID" value="NZ_CP017150.1"/>
</dbReference>
<organism evidence="3 5">
    <name type="scientific">Brevibacterium aurantiacum</name>
    <dbReference type="NCBI Taxonomy" id="273384"/>
    <lineage>
        <taxon>Bacteria</taxon>
        <taxon>Bacillati</taxon>
        <taxon>Actinomycetota</taxon>
        <taxon>Actinomycetes</taxon>
        <taxon>Micrococcales</taxon>
        <taxon>Brevibacteriaceae</taxon>
        <taxon>Brevibacterium</taxon>
    </lineage>
</organism>
<reference evidence="5" key="2">
    <citation type="submission" date="2016-09" db="EMBL/GenBank/DDBJ databases">
        <title>Complete Genome Sequence of Brevibacterium linens SMQ-1335.</title>
        <authorList>
            <person name="de Melo A.G."/>
            <person name="Labrie S.J."/>
            <person name="Dumaresq J."/>
            <person name="Roberts R.J."/>
            <person name="Tremblay D.M."/>
            <person name="Moineau S."/>
        </authorList>
    </citation>
    <scope>NUCLEOTIDE SEQUENCE [LARGE SCALE GENOMIC DNA]</scope>
    <source>
        <strain evidence="5">SMQ-1335</strain>
    </source>
</reference>
<feature type="compositionally biased region" description="Basic residues" evidence="1">
    <location>
        <begin position="242"/>
        <end position="255"/>
    </location>
</feature>
<evidence type="ECO:0000256" key="1">
    <source>
        <dbReference type="SAM" id="MobiDB-lite"/>
    </source>
</evidence>
<feature type="transmembrane region" description="Helical" evidence="2">
    <location>
        <begin position="142"/>
        <end position="166"/>
    </location>
</feature>
<dbReference type="PATRIC" id="fig|1703.10.peg.384"/>